<evidence type="ECO:0000256" key="2">
    <source>
        <dbReference type="SAM" id="Coils"/>
    </source>
</evidence>
<dbReference type="PANTHER" id="PTHR33449:SF1">
    <property type="entry name" value="NUCLEOID-ASSOCIATED PROTEIN YBAB"/>
    <property type="match status" value="1"/>
</dbReference>
<dbReference type="Gene3D" id="3.30.1310.10">
    <property type="entry name" value="Nucleoid-associated protein YbaB-like domain"/>
    <property type="match status" value="1"/>
</dbReference>
<dbReference type="EMBL" id="UINC01145828">
    <property type="protein sequence ID" value="SVD36194.1"/>
    <property type="molecule type" value="Genomic_DNA"/>
</dbReference>
<dbReference type="InterPro" id="IPR004401">
    <property type="entry name" value="YbaB/EbfC"/>
</dbReference>
<dbReference type="SUPFAM" id="SSF82607">
    <property type="entry name" value="YbaB-like"/>
    <property type="match status" value="1"/>
</dbReference>
<reference evidence="3" key="1">
    <citation type="submission" date="2018-05" db="EMBL/GenBank/DDBJ databases">
        <authorList>
            <person name="Lanie J.A."/>
            <person name="Ng W.-L."/>
            <person name="Kazmierczak K.M."/>
            <person name="Andrzejewski T.M."/>
            <person name="Davidsen T.M."/>
            <person name="Wayne K.J."/>
            <person name="Tettelin H."/>
            <person name="Glass J.I."/>
            <person name="Rusch D."/>
            <person name="Podicherti R."/>
            <person name="Tsui H.-C.T."/>
            <person name="Winkler M.E."/>
        </authorList>
    </citation>
    <scope>NUCLEOTIDE SEQUENCE</scope>
</reference>
<gene>
    <name evidence="3" type="ORF">METZ01_LOCUS389048</name>
</gene>
<dbReference type="GO" id="GO:0005829">
    <property type="term" value="C:cytosol"/>
    <property type="evidence" value="ECO:0007669"/>
    <property type="project" value="TreeGrafter"/>
</dbReference>
<sequence length="105" mass="11200">KNLGHLMKQAQAMQSKMAELQGKMADAEIEGTSGAGMVTVTVNGKGELKRLSIDPKLADPNEIEMLEDLIVAACADAKGRAETRFEEEMKAVTGGLPIPPGMKLF</sequence>
<dbReference type="GO" id="GO:0003677">
    <property type="term" value="F:DNA binding"/>
    <property type="evidence" value="ECO:0007669"/>
    <property type="project" value="UniProtKB-KW"/>
</dbReference>
<protein>
    <recommendedName>
        <fullName evidence="4">Nucleoid-associated protein</fullName>
    </recommendedName>
</protein>
<name>A0A382UPK9_9ZZZZ</name>
<dbReference type="Pfam" id="PF02575">
    <property type="entry name" value="YbaB_DNA_bd"/>
    <property type="match status" value="1"/>
</dbReference>
<evidence type="ECO:0000313" key="3">
    <source>
        <dbReference type="EMBL" id="SVD36194.1"/>
    </source>
</evidence>
<accession>A0A382UPK9</accession>
<dbReference type="NCBIfam" id="TIGR00103">
    <property type="entry name" value="DNA_YbaB_EbfC"/>
    <property type="match status" value="1"/>
</dbReference>
<evidence type="ECO:0000256" key="1">
    <source>
        <dbReference type="ARBA" id="ARBA00023125"/>
    </source>
</evidence>
<organism evidence="3">
    <name type="scientific">marine metagenome</name>
    <dbReference type="NCBI Taxonomy" id="408172"/>
    <lineage>
        <taxon>unclassified sequences</taxon>
        <taxon>metagenomes</taxon>
        <taxon>ecological metagenomes</taxon>
    </lineage>
</organism>
<dbReference type="InterPro" id="IPR036894">
    <property type="entry name" value="YbaB-like_sf"/>
</dbReference>
<proteinExistence type="inferred from homology"/>
<dbReference type="PANTHER" id="PTHR33449">
    <property type="entry name" value="NUCLEOID-ASSOCIATED PROTEIN YBAB"/>
    <property type="match status" value="1"/>
</dbReference>
<evidence type="ECO:0008006" key="4">
    <source>
        <dbReference type="Google" id="ProtNLM"/>
    </source>
</evidence>
<dbReference type="PIRSF" id="PIRSF004555">
    <property type="entry name" value="UCP004555"/>
    <property type="match status" value="1"/>
</dbReference>
<feature type="coiled-coil region" evidence="2">
    <location>
        <begin position="3"/>
        <end position="30"/>
    </location>
</feature>
<keyword evidence="1" id="KW-0238">DNA-binding</keyword>
<feature type="non-terminal residue" evidence="3">
    <location>
        <position position="1"/>
    </location>
</feature>
<dbReference type="AlphaFoldDB" id="A0A382UPK9"/>
<dbReference type="HAMAP" id="MF_00274">
    <property type="entry name" value="DNA_YbaB_EbfC"/>
    <property type="match status" value="1"/>
</dbReference>
<keyword evidence="2" id="KW-0175">Coiled coil</keyword>